<dbReference type="PATRIC" id="fig|280871.6.peg.1655"/>
<proteinExistence type="predicted"/>
<dbReference type="AlphaFoldDB" id="A0A0D1JY47"/>
<gene>
    <name evidence="1" type="ORF">TL10_08005</name>
</gene>
<dbReference type="RefSeq" id="WP_043394210.1">
    <property type="nucleotide sequence ID" value="NZ_BAAARC010000022.1"/>
</dbReference>
<keyword evidence="2" id="KW-1185">Reference proteome</keyword>
<accession>A0A0D1JY47</accession>
<sequence>MKSSFAKIAGVAGMAALVAGAGLGFGAGVAQAKPKPMVPGPHHTTAVTTHFFRTFQTNVDRFIDSTYPNGENSVLDPFSDLLTPLAR</sequence>
<evidence type="ECO:0000313" key="1">
    <source>
        <dbReference type="EMBL" id="KIU17554.1"/>
    </source>
</evidence>
<organism evidence="1 2">
    <name type="scientific">Mycolicibacterium llatzerense</name>
    <dbReference type="NCBI Taxonomy" id="280871"/>
    <lineage>
        <taxon>Bacteria</taxon>
        <taxon>Bacillati</taxon>
        <taxon>Actinomycetota</taxon>
        <taxon>Actinomycetes</taxon>
        <taxon>Mycobacteriales</taxon>
        <taxon>Mycobacteriaceae</taxon>
        <taxon>Mycolicibacterium</taxon>
    </lineage>
</organism>
<dbReference type="Proteomes" id="UP000032221">
    <property type="component" value="Unassembled WGS sequence"/>
</dbReference>
<name>A0A0D1JY47_9MYCO</name>
<comment type="caution">
    <text evidence="1">The sequence shown here is derived from an EMBL/GenBank/DDBJ whole genome shotgun (WGS) entry which is preliminary data.</text>
</comment>
<reference evidence="1 2" key="1">
    <citation type="submission" date="2015-01" db="EMBL/GenBank/DDBJ databases">
        <title>Genome sequence of Mycobacterium llatzerense and Mycobacterium immunogenum recovered from brain abscess.</title>
        <authorList>
            <person name="Greninger A.L."/>
            <person name="Langelier C."/>
            <person name="Cunningham G."/>
            <person name="Chiu C.Y."/>
            <person name="Miller S."/>
        </authorList>
    </citation>
    <scope>NUCLEOTIDE SEQUENCE [LARGE SCALE GENOMIC DNA]</scope>
    <source>
        <strain evidence="1 2">CLUC14</strain>
    </source>
</reference>
<dbReference type="EMBL" id="JXST01000008">
    <property type="protein sequence ID" value="KIU17554.1"/>
    <property type="molecule type" value="Genomic_DNA"/>
</dbReference>
<evidence type="ECO:0000313" key="2">
    <source>
        <dbReference type="Proteomes" id="UP000032221"/>
    </source>
</evidence>
<protein>
    <submittedName>
        <fullName evidence="1">Uncharacterized protein</fullName>
    </submittedName>
</protein>